<organism evidence="5 6">
    <name type="scientific">Beijerinckia indica subsp. indica (strain ATCC 9039 / DSM 1715 / NCIMB 8712)</name>
    <dbReference type="NCBI Taxonomy" id="395963"/>
    <lineage>
        <taxon>Bacteria</taxon>
        <taxon>Pseudomonadati</taxon>
        <taxon>Pseudomonadota</taxon>
        <taxon>Alphaproteobacteria</taxon>
        <taxon>Hyphomicrobiales</taxon>
        <taxon>Beijerinckiaceae</taxon>
        <taxon>Beijerinckia</taxon>
    </lineage>
</organism>
<dbReference type="SUPFAM" id="SSF48452">
    <property type="entry name" value="TPR-like"/>
    <property type="match status" value="1"/>
</dbReference>
<dbReference type="GO" id="GO:0004252">
    <property type="term" value="F:serine-type endopeptidase activity"/>
    <property type="evidence" value="ECO:0007669"/>
    <property type="project" value="InterPro"/>
</dbReference>
<dbReference type="HOGENOM" id="CLU_603734_0_0_5"/>
<dbReference type="InterPro" id="IPR011990">
    <property type="entry name" value="TPR-like_helical_dom_sf"/>
</dbReference>
<dbReference type="InterPro" id="IPR019734">
    <property type="entry name" value="TPR_rpt"/>
</dbReference>
<dbReference type="EMBL" id="CP001016">
    <property type="protein sequence ID" value="ACB97167.1"/>
    <property type="molecule type" value="Genomic_DNA"/>
</dbReference>
<keyword evidence="6" id="KW-1185">Reference proteome</keyword>
<dbReference type="Pfam" id="PF13365">
    <property type="entry name" value="Trypsin_2"/>
    <property type="match status" value="1"/>
</dbReference>
<evidence type="ECO:0000256" key="4">
    <source>
        <dbReference type="SAM" id="MobiDB-lite"/>
    </source>
</evidence>
<dbReference type="Gene3D" id="1.25.40.10">
    <property type="entry name" value="Tetratricopeptide repeat domain"/>
    <property type="match status" value="2"/>
</dbReference>
<feature type="region of interest" description="Disordered" evidence="4">
    <location>
        <begin position="173"/>
        <end position="199"/>
    </location>
</feature>
<dbReference type="PRINTS" id="PR00834">
    <property type="entry name" value="PROTEASES2C"/>
</dbReference>
<sequence length="403" mass="42916">MDLKRFAEAADDFTAVIRLNPKIAGYYDNRQYAYKALRLLKEAMKDATEAVRLAPTYSFVYRSRGLLLTDLEQYDLAEADFTTAISLAPKDGGLFVDRGKMFVAAKKTHEAVADFTHAIDMDANNAIALRERGLAYKMLGDYAAATADLSLFARLEPGDQEVNRAQHEIQNLQKLPNAVTSPPARLPEAKNSDADKNGSSGTGFFVSPRGYIVTNAHVVNGCKDVQITSGLSPKISARILTQDSANDLALLKSDLRPNTLVPLRVGVRIGENVAVFGFPLIGLLATSGNFSVGIVSALAGLGDDTRYLQISAPVQPGNSGGPVLDQSGNIVGVVVAKLDAINVAAITKDVPQNVNFAIKTSVLTNLLDANGVDYSTGSAGQFLQSADLAERAKSIAVLIECGP</sequence>
<evidence type="ECO:0000256" key="2">
    <source>
        <dbReference type="ARBA" id="ARBA00022803"/>
    </source>
</evidence>
<dbReference type="GO" id="GO:0006508">
    <property type="term" value="P:proteolysis"/>
    <property type="evidence" value="ECO:0007669"/>
    <property type="project" value="InterPro"/>
</dbReference>
<evidence type="ECO:0000256" key="1">
    <source>
        <dbReference type="ARBA" id="ARBA00022737"/>
    </source>
</evidence>
<dbReference type="Proteomes" id="UP000001695">
    <property type="component" value="Chromosome"/>
</dbReference>
<dbReference type="PROSITE" id="PS50005">
    <property type="entry name" value="TPR"/>
    <property type="match status" value="1"/>
</dbReference>
<dbReference type="InterPro" id="IPR009003">
    <property type="entry name" value="Peptidase_S1_PA"/>
</dbReference>
<name>B2IG93_BEII9</name>
<dbReference type="KEGG" id="bid:Bind_3612"/>
<reference evidence="6" key="1">
    <citation type="submission" date="2008-03" db="EMBL/GenBank/DDBJ databases">
        <title>Complete sequence of chromosome of Beijerinckia indica subsp. indica ATCC 9039.</title>
        <authorList>
            <consortium name="US DOE Joint Genome Institute"/>
            <person name="Copeland A."/>
            <person name="Lucas S."/>
            <person name="Lapidus A."/>
            <person name="Glavina del Rio T."/>
            <person name="Dalin E."/>
            <person name="Tice H."/>
            <person name="Bruce D."/>
            <person name="Goodwin L."/>
            <person name="Pitluck S."/>
            <person name="LaButti K."/>
            <person name="Schmutz J."/>
            <person name="Larimer F."/>
            <person name="Land M."/>
            <person name="Hauser L."/>
            <person name="Kyrpides N."/>
            <person name="Mikhailova N."/>
            <person name="Dunfield P.F."/>
            <person name="Dedysh S.N."/>
            <person name="Liesack W."/>
            <person name="Saw J.H."/>
            <person name="Alam M."/>
            <person name="Chen Y."/>
            <person name="Murrell J.C."/>
            <person name="Richardson P."/>
        </authorList>
    </citation>
    <scope>NUCLEOTIDE SEQUENCE [LARGE SCALE GENOMIC DNA]</scope>
    <source>
        <strain evidence="6">ATCC 9039 / DSM 1715 / NCIMB 8712</strain>
    </source>
</reference>
<accession>B2IG93</accession>
<dbReference type="STRING" id="395963.Bind_3612"/>
<feature type="compositionally biased region" description="Basic and acidic residues" evidence="4">
    <location>
        <begin position="187"/>
        <end position="196"/>
    </location>
</feature>
<dbReference type="SUPFAM" id="SSF50494">
    <property type="entry name" value="Trypsin-like serine proteases"/>
    <property type="match status" value="1"/>
</dbReference>
<dbReference type="InterPro" id="IPR050498">
    <property type="entry name" value="Ycf3"/>
</dbReference>
<evidence type="ECO:0000256" key="3">
    <source>
        <dbReference type="PROSITE-ProRule" id="PRU00339"/>
    </source>
</evidence>
<protein>
    <submittedName>
        <fullName evidence="5">Tetratricopeptide TPR_2 repeat protein</fullName>
    </submittedName>
</protein>
<dbReference type="InterPro" id="IPR043504">
    <property type="entry name" value="Peptidase_S1_PA_chymotrypsin"/>
</dbReference>
<evidence type="ECO:0000313" key="6">
    <source>
        <dbReference type="Proteomes" id="UP000001695"/>
    </source>
</evidence>
<evidence type="ECO:0000313" key="5">
    <source>
        <dbReference type="EMBL" id="ACB97167.1"/>
    </source>
</evidence>
<dbReference type="AlphaFoldDB" id="B2IG93"/>
<dbReference type="SMART" id="SM00028">
    <property type="entry name" value="TPR"/>
    <property type="match status" value="4"/>
</dbReference>
<keyword evidence="1" id="KW-0677">Repeat</keyword>
<dbReference type="eggNOG" id="COG0265">
    <property type="taxonomic scope" value="Bacteria"/>
</dbReference>
<dbReference type="PANTHER" id="PTHR44858:SF1">
    <property type="entry name" value="UDP-N-ACETYLGLUCOSAMINE--PEPTIDE N-ACETYLGLUCOSAMINYLTRANSFERASE SPINDLY-RELATED"/>
    <property type="match status" value="1"/>
</dbReference>
<reference evidence="5 6" key="2">
    <citation type="journal article" date="2010" name="J. Bacteriol.">
        <title>Complete genome sequence of Beijerinckia indica subsp. indica.</title>
        <authorList>
            <person name="Tamas I."/>
            <person name="Dedysh S.N."/>
            <person name="Liesack W."/>
            <person name="Stott M.B."/>
            <person name="Alam M."/>
            <person name="Murrell J.C."/>
            <person name="Dunfield P.F."/>
        </authorList>
    </citation>
    <scope>NUCLEOTIDE SEQUENCE [LARGE SCALE GENOMIC DNA]</scope>
    <source>
        <strain evidence="6">ATCC 9039 / DSM 1715 / NCIMB 8712</strain>
    </source>
</reference>
<dbReference type="Gene3D" id="2.40.10.10">
    <property type="entry name" value="Trypsin-like serine proteases"/>
    <property type="match status" value="2"/>
</dbReference>
<feature type="repeat" description="TPR" evidence="3">
    <location>
        <begin position="58"/>
        <end position="91"/>
    </location>
</feature>
<dbReference type="PANTHER" id="PTHR44858">
    <property type="entry name" value="TETRATRICOPEPTIDE REPEAT PROTEIN 6"/>
    <property type="match status" value="1"/>
</dbReference>
<dbReference type="eggNOG" id="COG0457">
    <property type="taxonomic scope" value="Bacteria"/>
</dbReference>
<gene>
    <name evidence="5" type="ordered locus">Bind_3612</name>
</gene>
<dbReference type="Pfam" id="PF13181">
    <property type="entry name" value="TPR_8"/>
    <property type="match status" value="1"/>
</dbReference>
<dbReference type="InterPro" id="IPR001940">
    <property type="entry name" value="Peptidase_S1C"/>
</dbReference>
<keyword evidence="2 3" id="KW-0802">TPR repeat</keyword>
<proteinExistence type="predicted"/>